<evidence type="ECO:0000313" key="3">
    <source>
        <dbReference type="Proteomes" id="UP001268864"/>
    </source>
</evidence>
<evidence type="ECO:0000259" key="1">
    <source>
        <dbReference type="Pfam" id="PF00266"/>
    </source>
</evidence>
<dbReference type="Gene3D" id="3.40.640.10">
    <property type="entry name" value="Type I PLP-dependent aspartate aminotransferase-like (Major domain)"/>
    <property type="match status" value="1"/>
</dbReference>
<dbReference type="Gene3D" id="3.90.1150.10">
    <property type="entry name" value="Aspartate Aminotransferase, domain 1"/>
    <property type="match status" value="1"/>
</dbReference>
<protein>
    <submittedName>
        <fullName evidence="2">Aminotransferase class V-fold PLP-dependent enzyme</fullName>
    </submittedName>
</protein>
<proteinExistence type="predicted"/>
<sequence length="371" mass="39692">MHPAELRAAIPALARCTYCNTGASGPSPRNVVRAATDFLEHHAFEAPADEGPYTVAFDALEAAREVAAAHLGAGAPENVAFTRSTADGINLVANAVDWQPGDVVVRTDLEHPAGTLPWDRLEDTHDVEVRVLETEAGRVDMDDVKAAVDGARLLLTSSLTWSHGTQLPVSEMVDIAHDADAQVLVDAVQSVGQHPVDVREWGADFVATAGHKWLLGVWGSGLLYADPDALGSLRQTRIGYRSVQDMGAAEYAYHEGARRFEVGTTSPAPYVALAEAIETMESVGLDAIESRIAGLTDRLKEGLGDRLLSPREYESGLVTFEADDPEATVERLGEQGIVVRSLPHPEAVRASIHVFNTPEEIDEVLAAVGEA</sequence>
<evidence type="ECO:0000313" key="2">
    <source>
        <dbReference type="EMBL" id="MDS0282047.1"/>
    </source>
</evidence>
<name>A0ABU2FP28_9EURY</name>
<accession>A0ABU2FP28</accession>
<dbReference type="PANTHER" id="PTHR43586">
    <property type="entry name" value="CYSTEINE DESULFURASE"/>
    <property type="match status" value="1"/>
</dbReference>
<dbReference type="EMBL" id="JAMQOS010000002">
    <property type="protein sequence ID" value="MDS0282047.1"/>
    <property type="molecule type" value="Genomic_DNA"/>
</dbReference>
<dbReference type="Pfam" id="PF00266">
    <property type="entry name" value="Aminotran_5"/>
    <property type="match status" value="1"/>
</dbReference>
<dbReference type="InterPro" id="IPR015421">
    <property type="entry name" value="PyrdxlP-dep_Trfase_major"/>
</dbReference>
<dbReference type="InterPro" id="IPR015424">
    <property type="entry name" value="PyrdxlP-dep_Trfase"/>
</dbReference>
<keyword evidence="2" id="KW-0808">Transferase</keyword>
<dbReference type="Proteomes" id="UP001268864">
    <property type="component" value="Unassembled WGS sequence"/>
</dbReference>
<keyword evidence="3" id="KW-1185">Reference proteome</keyword>
<feature type="domain" description="Aminotransferase class V" evidence="1">
    <location>
        <begin position="18"/>
        <end position="363"/>
    </location>
</feature>
<dbReference type="GO" id="GO:0008483">
    <property type="term" value="F:transaminase activity"/>
    <property type="evidence" value="ECO:0007669"/>
    <property type="project" value="UniProtKB-KW"/>
</dbReference>
<dbReference type="InterPro" id="IPR000192">
    <property type="entry name" value="Aminotrans_V_dom"/>
</dbReference>
<dbReference type="InterPro" id="IPR015422">
    <property type="entry name" value="PyrdxlP-dep_Trfase_small"/>
</dbReference>
<dbReference type="RefSeq" id="WP_310899880.1">
    <property type="nucleotide sequence ID" value="NZ_JAMQOS010000002.1"/>
</dbReference>
<reference evidence="2 3" key="1">
    <citation type="submission" date="2022-06" db="EMBL/GenBank/DDBJ databases">
        <title>Halomicroarcula sp. a new haloarchaeum isolate from saline soil.</title>
        <authorList>
            <person name="Strakova D."/>
            <person name="Galisteo C."/>
            <person name="Sanchez-Porro C."/>
            <person name="Ventosa A."/>
        </authorList>
    </citation>
    <scope>NUCLEOTIDE SEQUENCE [LARGE SCALE GENOMIC DNA]</scope>
    <source>
        <strain evidence="2 3">S3CR25-11</strain>
    </source>
</reference>
<dbReference type="PANTHER" id="PTHR43586:SF15">
    <property type="entry name" value="BLR3095 PROTEIN"/>
    <property type="match status" value="1"/>
</dbReference>
<keyword evidence="2" id="KW-0032">Aminotransferase</keyword>
<gene>
    <name evidence="2" type="ORF">NDI86_07910</name>
</gene>
<comment type="caution">
    <text evidence="2">The sequence shown here is derived from an EMBL/GenBank/DDBJ whole genome shotgun (WGS) entry which is preliminary data.</text>
</comment>
<organism evidence="2 3">
    <name type="scientific">Haloarcula onubensis</name>
    <dbReference type="NCBI Taxonomy" id="2950539"/>
    <lineage>
        <taxon>Archaea</taxon>
        <taxon>Methanobacteriati</taxon>
        <taxon>Methanobacteriota</taxon>
        <taxon>Stenosarchaea group</taxon>
        <taxon>Halobacteria</taxon>
        <taxon>Halobacteriales</taxon>
        <taxon>Haloarculaceae</taxon>
        <taxon>Haloarcula</taxon>
    </lineage>
</organism>
<dbReference type="SUPFAM" id="SSF53383">
    <property type="entry name" value="PLP-dependent transferases"/>
    <property type="match status" value="1"/>
</dbReference>